<protein>
    <recommendedName>
        <fullName evidence="12">Trichome birefringence-like N-terminal domain-containing protein</fullName>
    </recommendedName>
</protein>
<keyword evidence="4" id="KW-0735">Signal-anchor</keyword>
<dbReference type="EMBL" id="JARBHA010000014">
    <property type="protein sequence ID" value="KAJ9682966.1"/>
    <property type="molecule type" value="Genomic_DNA"/>
</dbReference>
<evidence type="ECO:0000256" key="2">
    <source>
        <dbReference type="ARBA" id="ARBA00007727"/>
    </source>
</evidence>
<keyword evidence="6 7" id="KW-0472">Membrane</keyword>
<evidence type="ECO:0000256" key="5">
    <source>
        <dbReference type="ARBA" id="ARBA00022989"/>
    </source>
</evidence>
<dbReference type="Proteomes" id="UP001168098">
    <property type="component" value="Unassembled WGS sequence"/>
</dbReference>
<feature type="domain" description="Trichome birefringence-like N-terminal" evidence="9">
    <location>
        <begin position="55"/>
        <end position="106"/>
    </location>
</feature>
<dbReference type="InterPro" id="IPR026057">
    <property type="entry name" value="TBL_C"/>
</dbReference>
<evidence type="ECO:0000259" key="9">
    <source>
        <dbReference type="Pfam" id="PF14416"/>
    </source>
</evidence>
<reference evidence="10 11" key="1">
    <citation type="journal article" date="2023" name="BMC Biotechnol.">
        <title>Vitis rotundifolia cv Carlos genome sequencing.</title>
        <authorList>
            <person name="Huff M."/>
            <person name="Hulse-Kemp A."/>
            <person name="Scheffler B."/>
            <person name="Youngblood R."/>
            <person name="Simpson S."/>
            <person name="Babiker E."/>
            <person name="Staton M."/>
        </authorList>
    </citation>
    <scope>NUCLEOTIDE SEQUENCE [LARGE SCALE GENOMIC DNA]</scope>
    <source>
        <tissue evidence="10">Leaf</tissue>
    </source>
</reference>
<evidence type="ECO:0000256" key="7">
    <source>
        <dbReference type="SAM" id="Phobius"/>
    </source>
</evidence>
<evidence type="ECO:0000256" key="6">
    <source>
        <dbReference type="ARBA" id="ARBA00023136"/>
    </source>
</evidence>
<dbReference type="GO" id="GO:0016020">
    <property type="term" value="C:membrane"/>
    <property type="evidence" value="ECO:0007669"/>
    <property type="project" value="UniProtKB-SubCell"/>
</dbReference>
<sequence>MELLPTRKKLLHNTTMKLTLATITPILLVLAMIPLYLFKNSSSPSPLPVSTKLGKKCDMLGGKWTQSPRGPYYTNVTSRILDQQNCMKFGRPDTEFLKWWKPDECELPMFDTAQFLELVRGKSIAFIGNSGSLTSEFVFEEGDPILVSNTKDLEIKRYLYTNYNFTVVLFWSPYLVKAIDVESTARTSNRLMNVYLDEAHEAWMAQIETFSYVIVLAGNWFFVPRVVYENGNIVGCNLCHKENVTNLAILHGYRKVFQTTLTSRE</sequence>
<dbReference type="PANTHER" id="PTHR32285">
    <property type="entry name" value="PROTEIN TRICHOME BIREFRINGENCE-LIKE 9-RELATED"/>
    <property type="match status" value="1"/>
</dbReference>
<dbReference type="AlphaFoldDB" id="A0AA38Z5V6"/>
<keyword evidence="5 7" id="KW-1133">Transmembrane helix</keyword>
<dbReference type="PANTHER" id="PTHR32285:SF13">
    <property type="entry name" value="TRICHOME BIREFRINGENCE-LIKE N-TERMINAL DOMAIN-CONTAINING PROTEIN"/>
    <property type="match status" value="1"/>
</dbReference>
<dbReference type="GO" id="GO:0005794">
    <property type="term" value="C:Golgi apparatus"/>
    <property type="evidence" value="ECO:0007669"/>
    <property type="project" value="TreeGrafter"/>
</dbReference>
<evidence type="ECO:0000259" key="8">
    <source>
        <dbReference type="Pfam" id="PF13839"/>
    </source>
</evidence>
<gene>
    <name evidence="10" type="ORF">PVL29_018810</name>
</gene>
<evidence type="ECO:0000256" key="1">
    <source>
        <dbReference type="ARBA" id="ARBA00004167"/>
    </source>
</evidence>
<name>A0AA38Z5V6_VITRO</name>
<keyword evidence="3 7" id="KW-0812">Transmembrane</keyword>
<evidence type="ECO:0008006" key="12">
    <source>
        <dbReference type="Google" id="ProtNLM"/>
    </source>
</evidence>
<organism evidence="10 11">
    <name type="scientific">Vitis rotundifolia</name>
    <name type="common">Muscadine grape</name>
    <dbReference type="NCBI Taxonomy" id="103349"/>
    <lineage>
        <taxon>Eukaryota</taxon>
        <taxon>Viridiplantae</taxon>
        <taxon>Streptophyta</taxon>
        <taxon>Embryophyta</taxon>
        <taxon>Tracheophyta</taxon>
        <taxon>Spermatophyta</taxon>
        <taxon>Magnoliopsida</taxon>
        <taxon>eudicotyledons</taxon>
        <taxon>Gunneridae</taxon>
        <taxon>Pentapetalae</taxon>
        <taxon>rosids</taxon>
        <taxon>Vitales</taxon>
        <taxon>Vitaceae</taxon>
        <taxon>Viteae</taxon>
        <taxon>Vitis</taxon>
    </lineage>
</organism>
<evidence type="ECO:0000313" key="11">
    <source>
        <dbReference type="Proteomes" id="UP001168098"/>
    </source>
</evidence>
<dbReference type="Pfam" id="PF13839">
    <property type="entry name" value="PC-Esterase"/>
    <property type="match status" value="1"/>
</dbReference>
<comment type="subcellular location">
    <subcellularLocation>
        <location evidence="1">Membrane</location>
        <topology evidence="1">Single-pass membrane protein</topology>
    </subcellularLocation>
</comment>
<dbReference type="InterPro" id="IPR029962">
    <property type="entry name" value="TBL"/>
</dbReference>
<dbReference type="GO" id="GO:0016413">
    <property type="term" value="F:O-acetyltransferase activity"/>
    <property type="evidence" value="ECO:0007669"/>
    <property type="project" value="InterPro"/>
</dbReference>
<evidence type="ECO:0000313" key="10">
    <source>
        <dbReference type="EMBL" id="KAJ9682966.1"/>
    </source>
</evidence>
<proteinExistence type="inferred from homology"/>
<dbReference type="Pfam" id="PF14416">
    <property type="entry name" value="PMR5N"/>
    <property type="match status" value="1"/>
</dbReference>
<comment type="caution">
    <text evidence="10">The sequence shown here is derived from an EMBL/GenBank/DDBJ whole genome shotgun (WGS) entry which is preliminary data.</text>
</comment>
<comment type="similarity">
    <text evidence="2">Belongs to the PC-esterase family. TBL subfamily.</text>
</comment>
<accession>A0AA38Z5V6</accession>
<feature type="domain" description="Trichome birefringence-like C-terminal" evidence="8">
    <location>
        <begin position="107"/>
        <end position="261"/>
    </location>
</feature>
<dbReference type="InterPro" id="IPR025846">
    <property type="entry name" value="TBL_N"/>
</dbReference>
<evidence type="ECO:0000256" key="4">
    <source>
        <dbReference type="ARBA" id="ARBA00022968"/>
    </source>
</evidence>
<feature type="transmembrane region" description="Helical" evidence="7">
    <location>
        <begin position="20"/>
        <end position="38"/>
    </location>
</feature>
<keyword evidence="11" id="KW-1185">Reference proteome</keyword>
<evidence type="ECO:0000256" key="3">
    <source>
        <dbReference type="ARBA" id="ARBA00022692"/>
    </source>
</evidence>